<reference evidence="2" key="1">
    <citation type="journal article" date="2020" name="bioRxiv">
        <title>Whole genome comparisons of ergot fungi reveals the divergence and evolution of species within the genus Claviceps are the result of varying mechanisms driving genome evolution and host range expansion.</title>
        <authorList>
            <person name="Wyka S.A."/>
            <person name="Mondo S.J."/>
            <person name="Liu M."/>
            <person name="Dettman J."/>
            <person name="Nalam V."/>
            <person name="Broders K.D."/>
        </authorList>
    </citation>
    <scope>NUCLEOTIDE SEQUENCE</scope>
    <source>
        <strain evidence="2">CCC 489</strain>
    </source>
</reference>
<keyword evidence="3" id="KW-1185">Reference proteome</keyword>
<evidence type="ECO:0000313" key="3">
    <source>
        <dbReference type="Proteomes" id="UP000811619"/>
    </source>
</evidence>
<gene>
    <name evidence="2" type="ORF">E4U42_002545</name>
</gene>
<dbReference type="AlphaFoldDB" id="A0A8K0NJM8"/>
<name>A0A8K0NJM8_9HYPO</name>
<sequence>MAQAHLCPTASDLANRQHLDLDLDLEVAVQACRQPATILEGEVSSGRVGAPSRIPKVRPMSSQPFNARRMHGLAVPPTRGNTRDKTRGNR</sequence>
<evidence type="ECO:0000313" key="2">
    <source>
        <dbReference type="EMBL" id="KAG5927134.1"/>
    </source>
</evidence>
<accession>A0A8K0NJM8</accession>
<feature type="region of interest" description="Disordered" evidence="1">
    <location>
        <begin position="43"/>
        <end position="90"/>
    </location>
</feature>
<feature type="compositionally biased region" description="Basic and acidic residues" evidence="1">
    <location>
        <begin position="81"/>
        <end position="90"/>
    </location>
</feature>
<organism evidence="2 3">
    <name type="scientific">Claviceps africana</name>
    <dbReference type="NCBI Taxonomy" id="83212"/>
    <lineage>
        <taxon>Eukaryota</taxon>
        <taxon>Fungi</taxon>
        <taxon>Dikarya</taxon>
        <taxon>Ascomycota</taxon>
        <taxon>Pezizomycotina</taxon>
        <taxon>Sordariomycetes</taxon>
        <taxon>Hypocreomycetidae</taxon>
        <taxon>Hypocreales</taxon>
        <taxon>Clavicipitaceae</taxon>
        <taxon>Claviceps</taxon>
    </lineage>
</organism>
<evidence type="ECO:0000256" key="1">
    <source>
        <dbReference type="SAM" id="MobiDB-lite"/>
    </source>
</evidence>
<proteinExistence type="predicted"/>
<comment type="caution">
    <text evidence="2">The sequence shown here is derived from an EMBL/GenBank/DDBJ whole genome shotgun (WGS) entry which is preliminary data.</text>
</comment>
<protein>
    <submittedName>
        <fullName evidence="2">Uncharacterized protein</fullName>
    </submittedName>
</protein>
<dbReference type="Proteomes" id="UP000811619">
    <property type="component" value="Unassembled WGS sequence"/>
</dbReference>
<dbReference type="EMBL" id="SRPY01000204">
    <property type="protein sequence ID" value="KAG5927134.1"/>
    <property type="molecule type" value="Genomic_DNA"/>
</dbReference>